<dbReference type="InterPro" id="IPR008271">
    <property type="entry name" value="Ser/Thr_kinase_AS"/>
</dbReference>
<keyword evidence="1" id="KW-0723">Serine/threonine-protein kinase</keyword>
<dbReference type="CDD" id="cd14066">
    <property type="entry name" value="STKc_IRAK"/>
    <property type="match status" value="1"/>
</dbReference>
<evidence type="ECO:0000256" key="7">
    <source>
        <dbReference type="SAM" id="Phobius"/>
    </source>
</evidence>
<dbReference type="FunFam" id="3.30.200.20:FF:000225">
    <property type="entry name" value="cold-responsive protein kinase 1"/>
    <property type="match status" value="1"/>
</dbReference>
<accession>A0A0E0G1T2</accession>
<dbReference type="Pfam" id="PF07714">
    <property type="entry name" value="PK_Tyr_Ser-Thr"/>
    <property type="match status" value="1"/>
</dbReference>
<organism evidence="9">
    <name type="scientific">Oryza nivara</name>
    <name type="common">Indian wild rice</name>
    <name type="synonym">Oryza sativa f. spontanea</name>
    <dbReference type="NCBI Taxonomy" id="4536"/>
    <lineage>
        <taxon>Eukaryota</taxon>
        <taxon>Viridiplantae</taxon>
        <taxon>Streptophyta</taxon>
        <taxon>Embryophyta</taxon>
        <taxon>Tracheophyta</taxon>
        <taxon>Spermatophyta</taxon>
        <taxon>Magnoliopsida</taxon>
        <taxon>Liliopsida</taxon>
        <taxon>Poales</taxon>
        <taxon>Poaceae</taxon>
        <taxon>BOP clade</taxon>
        <taxon>Oryzoideae</taxon>
        <taxon>Oryzeae</taxon>
        <taxon>Oryzinae</taxon>
        <taxon>Oryza</taxon>
    </lineage>
</organism>
<feature type="binding site" evidence="6">
    <location>
        <position position="192"/>
    </location>
    <ligand>
        <name>ATP</name>
        <dbReference type="ChEBI" id="CHEBI:30616"/>
    </ligand>
</feature>
<protein>
    <recommendedName>
        <fullName evidence="8">Protein kinase domain-containing protein</fullName>
    </recommendedName>
</protein>
<dbReference type="Gramene" id="ONIVA02G05170.3">
    <property type="protein sequence ID" value="ONIVA02G05170.3"/>
    <property type="gene ID" value="ONIVA02G05170"/>
</dbReference>
<evidence type="ECO:0000313" key="10">
    <source>
        <dbReference type="Proteomes" id="UP000006591"/>
    </source>
</evidence>
<dbReference type="InterPro" id="IPR011009">
    <property type="entry name" value="Kinase-like_dom_sf"/>
</dbReference>
<evidence type="ECO:0000313" key="9">
    <source>
        <dbReference type="EnsemblPlants" id="ONIVA02G05170.3"/>
    </source>
</evidence>
<evidence type="ECO:0000256" key="4">
    <source>
        <dbReference type="ARBA" id="ARBA00022777"/>
    </source>
</evidence>
<dbReference type="Gene3D" id="1.10.510.10">
    <property type="entry name" value="Transferase(Phosphotransferase) domain 1"/>
    <property type="match status" value="1"/>
</dbReference>
<evidence type="ECO:0000256" key="1">
    <source>
        <dbReference type="ARBA" id="ARBA00022527"/>
    </source>
</evidence>
<dbReference type="SUPFAM" id="SSF56112">
    <property type="entry name" value="Protein kinase-like (PK-like)"/>
    <property type="match status" value="1"/>
</dbReference>
<keyword evidence="7" id="KW-1133">Transmembrane helix</keyword>
<dbReference type="FunFam" id="1.10.510.10:FF:000368">
    <property type="entry name" value="cold-responsive protein kinase 1"/>
    <property type="match status" value="1"/>
</dbReference>
<dbReference type="EnsemblPlants" id="ONIVA02G05170.3">
    <property type="protein sequence ID" value="ONIVA02G05170.3"/>
    <property type="gene ID" value="ONIVA02G05170"/>
</dbReference>
<keyword evidence="2" id="KW-0808">Transferase</keyword>
<evidence type="ECO:0000256" key="2">
    <source>
        <dbReference type="ARBA" id="ARBA00022679"/>
    </source>
</evidence>
<dbReference type="GO" id="GO:0004672">
    <property type="term" value="F:protein kinase activity"/>
    <property type="evidence" value="ECO:0007669"/>
    <property type="project" value="InterPro"/>
</dbReference>
<sequence length="519" mass="58035">MPQCAIASRVRPAEPPPPRRARAAPRVRLADRWAPRGQRGHHVVNGLTGQPILLLLFFLFFFFFFLLPFPDSHCGEVKYGHLVRYNPSPPPLRSCHSPTNSSPERLLSRSFELLGLALLGFLLGWDYQRRATRQQSSQHNDDPSGDMNITKFTYKELSRVTENFSPSNKIGEGGFGSVYKGKLRNGKLVAVKVLSLESRQGAKEFLNELMAISNVSHENLVKLYGYCVEGNQRILVYNYLENNSLAQTLLGYGHSNIQFNWATRVNICVGIARGLTYLHEVVNPHIVHRDIKASNILLDKDLTPKISDFGLAKLLPPDASHVSTRVAGTLGYLAPEYAIRGQVTRKSDVYSFGVLLLEIVSGRSNTNTRLPYEDQILLERFPEITNGVLLLQTWVHYEEGDLEKIIDASLGDDLDVAQACMFLKIGLLCTQDVTKHRPTMSMVVRMLTGEMDVELAKISKPAIISDFMDLKVRSMRKEVDIVSSSTSTLLSSIMAHSSPLLSQETTEASMTFTAISDRE</sequence>
<dbReference type="SMART" id="SM00220">
    <property type="entry name" value="S_TKc"/>
    <property type="match status" value="1"/>
</dbReference>
<dbReference type="PROSITE" id="PS50011">
    <property type="entry name" value="PROTEIN_KINASE_DOM"/>
    <property type="match status" value="1"/>
</dbReference>
<keyword evidence="7" id="KW-0812">Transmembrane</keyword>
<dbReference type="PROSITE" id="PS00108">
    <property type="entry name" value="PROTEIN_KINASE_ST"/>
    <property type="match status" value="1"/>
</dbReference>
<reference evidence="9" key="1">
    <citation type="submission" date="2015-04" db="UniProtKB">
        <authorList>
            <consortium name="EnsemblPlants"/>
        </authorList>
    </citation>
    <scope>IDENTIFICATION</scope>
    <source>
        <strain evidence="9">SL10</strain>
    </source>
</reference>
<dbReference type="PROSITE" id="PS00107">
    <property type="entry name" value="PROTEIN_KINASE_ATP"/>
    <property type="match status" value="1"/>
</dbReference>
<dbReference type="GO" id="GO:0005524">
    <property type="term" value="F:ATP binding"/>
    <property type="evidence" value="ECO:0007669"/>
    <property type="project" value="UniProtKB-UniRule"/>
</dbReference>
<evidence type="ECO:0000259" key="8">
    <source>
        <dbReference type="PROSITE" id="PS50011"/>
    </source>
</evidence>
<feature type="transmembrane region" description="Helical" evidence="7">
    <location>
        <begin position="52"/>
        <end position="69"/>
    </location>
</feature>
<reference evidence="9" key="2">
    <citation type="submission" date="2018-04" db="EMBL/GenBank/DDBJ databases">
        <title>OnivRS2 (Oryza nivara Reference Sequence Version 2).</title>
        <authorList>
            <person name="Zhang J."/>
            <person name="Kudrna D."/>
            <person name="Lee S."/>
            <person name="Talag J."/>
            <person name="Rajasekar S."/>
            <person name="Welchert J."/>
            <person name="Hsing Y.-I."/>
            <person name="Wing R.A."/>
        </authorList>
    </citation>
    <scope>NUCLEOTIDE SEQUENCE [LARGE SCALE GENOMIC DNA]</scope>
    <source>
        <strain evidence="9">SL10</strain>
    </source>
</reference>
<dbReference type="Gene3D" id="3.30.200.20">
    <property type="entry name" value="Phosphorylase Kinase, domain 1"/>
    <property type="match status" value="1"/>
</dbReference>
<dbReference type="InterPro" id="IPR000719">
    <property type="entry name" value="Prot_kinase_dom"/>
</dbReference>
<evidence type="ECO:0000256" key="6">
    <source>
        <dbReference type="PROSITE-ProRule" id="PRU10141"/>
    </source>
</evidence>
<dbReference type="InterPro" id="IPR001245">
    <property type="entry name" value="Ser-Thr/Tyr_kinase_cat_dom"/>
</dbReference>
<proteinExistence type="predicted"/>
<evidence type="ECO:0000256" key="5">
    <source>
        <dbReference type="ARBA" id="ARBA00022840"/>
    </source>
</evidence>
<keyword evidence="7" id="KW-0472">Membrane</keyword>
<dbReference type="InterPro" id="IPR052059">
    <property type="entry name" value="CR_Ser/Thr_kinase"/>
</dbReference>
<keyword evidence="3 6" id="KW-0547">Nucleotide-binding</keyword>
<feature type="domain" description="Protein kinase" evidence="8">
    <location>
        <begin position="164"/>
        <end position="455"/>
    </location>
</feature>
<dbReference type="Proteomes" id="UP000006591">
    <property type="component" value="Chromosome 2"/>
</dbReference>
<dbReference type="AlphaFoldDB" id="A0A0E0G1T2"/>
<name>A0A0E0G1T2_ORYNI</name>
<evidence type="ECO:0000256" key="3">
    <source>
        <dbReference type="ARBA" id="ARBA00022741"/>
    </source>
</evidence>
<keyword evidence="4" id="KW-0418">Kinase</keyword>
<keyword evidence="5 6" id="KW-0067">ATP-binding</keyword>
<dbReference type="PANTHER" id="PTHR47973">
    <property type="entry name" value="CYSTEINE-RICH RECEPTOR-LIKE PROTEIN KINASE 3"/>
    <property type="match status" value="1"/>
</dbReference>
<dbReference type="InterPro" id="IPR017441">
    <property type="entry name" value="Protein_kinase_ATP_BS"/>
</dbReference>
<keyword evidence="10" id="KW-1185">Reference proteome</keyword>